<proteinExistence type="predicted"/>
<dbReference type="Gene3D" id="3.30.420.10">
    <property type="entry name" value="Ribonuclease H-like superfamily/Ribonuclease H"/>
    <property type="match status" value="1"/>
</dbReference>
<evidence type="ECO:0000313" key="2">
    <source>
        <dbReference type="Ensembl" id="ENSOMEP00000017755.1"/>
    </source>
</evidence>
<organism evidence="2 3">
    <name type="scientific">Oryzias melastigma</name>
    <name type="common">Marine medaka</name>
    <dbReference type="NCBI Taxonomy" id="30732"/>
    <lineage>
        <taxon>Eukaryota</taxon>
        <taxon>Metazoa</taxon>
        <taxon>Chordata</taxon>
        <taxon>Craniata</taxon>
        <taxon>Vertebrata</taxon>
        <taxon>Euteleostomi</taxon>
        <taxon>Actinopterygii</taxon>
        <taxon>Neopterygii</taxon>
        <taxon>Teleostei</taxon>
        <taxon>Neoteleostei</taxon>
        <taxon>Acanthomorphata</taxon>
        <taxon>Ovalentaria</taxon>
        <taxon>Atherinomorphae</taxon>
        <taxon>Beloniformes</taxon>
        <taxon>Adrianichthyidae</taxon>
        <taxon>Oryziinae</taxon>
        <taxon>Oryzias</taxon>
    </lineage>
</organism>
<dbReference type="InterPro" id="IPR036397">
    <property type="entry name" value="RNaseH_sf"/>
</dbReference>
<feature type="signal peptide" evidence="1">
    <location>
        <begin position="1"/>
        <end position="21"/>
    </location>
</feature>
<accession>A0A3B3CK80</accession>
<feature type="chain" id="PRO_5017262710" evidence="1">
    <location>
        <begin position="22"/>
        <end position="108"/>
    </location>
</feature>
<evidence type="ECO:0000256" key="1">
    <source>
        <dbReference type="SAM" id="SignalP"/>
    </source>
</evidence>
<dbReference type="GO" id="GO:0003676">
    <property type="term" value="F:nucleic acid binding"/>
    <property type="evidence" value="ECO:0007669"/>
    <property type="project" value="InterPro"/>
</dbReference>
<dbReference type="PaxDb" id="30732-ENSOMEP00000017755"/>
<name>A0A3B3CK80_ORYME</name>
<dbReference type="Proteomes" id="UP000261560">
    <property type="component" value="Unplaced"/>
</dbReference>
<keyword evidence="3" id="KW-1185">Reference proteome</keyword>
<dbReference type="Ensembl" id="ENSOMET00000026569.1">
    <property type="protein sequence ID" value="ENSOMEP00000017755.1"/>
    <property type="gene ID" value="ENSOMEG00000000514.1"/>
</dbReference>
<reference evidence="2" key="1">
    <citation type="submission" date="2025-08" db="UniProtKB">
        <authorList>
            <consortium name="Ensembl"/>
        </authorList>
    </citation>
    <scope>IDENTIFICATION</scope>
</reference>
<dbReference type="AlphaFoldDB" id="A0A3B3CK80"/>
<evidence type="ECO:0000313" key="3">
    <source>
        <dbReference type="Proteomes" id="UP000261560"/>
    </source>
</evidence>
<keyword evidence="1" id="KW-0732">Signal</keyword>
<reference evidence="2" key="2">
    <citation type="submission" date="2025-09" db="UniProtKB">
        <authorList>
            <consortium name="Ensembl"/>
        </authorList>
    </citation>
    <scope>IDENTIFICATION</scope>
</reference>
<protein>
    <submittedName>
        <fullName evidence="2">Uncharacterized protein</fullName>
    </submittedName>
</protein>
<sequence length="108" mass="12362">RSSSGSFFQILCIIFCGTGLSVREWAASSPDLNPIKHLWDQFVCAVEEWDAIRQQSVTELLTDVRRRYQAVMDLSGFPTILTYLTFTNIAPYCLYAKDHEILLIIMVI</sequence>